<proteinExistence type="predicted"/>
<sequence>MEVQLALNGVEELMDLPLEAGLEPPSWSPSETHSPNSDILEELHPWTGEVKVCGGLIFFFNKIKSETL</sequence>
<name>A0AAV7X4I7_9NEOP</name>
<evidence type="ECO:0000313" key="2">
    <source>
        <dbReference type="Proteomes" id="UP001075354"/>
    </source>
</evidence>
<evidence type="ECO:0000313" key="1">
    <source>
        <dbReference type="EMBL" id="KAJ1519634.1"/>
    </source>
</evidence>
<reference evidence="1" key="1">
    <citation type="submission" date="2022-12" db="EMBL/GenBank/DDBJ databases">
        <title>Chromosome-level genome assembly of the bean flower thrips Megalurothrips usitatus.</title>
        <authorList>
            <person name="Ma L."/>
            <person name="Liu Q."/>
            <person name="Li H."/>
            <person name="Cai W."/>
        </authorList>
    </citation>
    <scope>NUCLEOTIDE SEQUENCE</scope>
    <source>
        <strain evidence="1">Cailab_2022a</strain>
    </source>
</reference>
<accession>A0AAV7X4I7</accession>
<dbReference type="Proteomes" id="UP001075354">
    <property type="component" value="Chromosome 16"/>
</dbReference>
<gene>
    <name evidence="1" type="ORF">ONE63_004906</name>
</gene>
<keyword evidence="2" id="KW-1185">Reference proteome</keyword>
<dbReference type="AlphaFoldDB" id="A0AAV7X4I7"/>
<comment type="caution">
    <text evidence="1">The sequence shown here is derived from an EMBL/GenBank/DDBJ whole genome shotgun (WGS) entry which is preliminary data.</text>
</comment>
<organism evidence="1 2">
    <name type="scientific">Megalurothrips usitatus</name>
    <name type="common">bean blossom thrips</name>
    <dbReference type="NCBI Taxonomy" id="439358"/>
    <lineage>
        <taxon>Eukaryota</taxon>
        <taxon>Metazoa</taxon>
        <taxon>Ecdysozoa</taxon>
        <taxon>Arthropoda</taxon>
        <taxon>Hexapoda</taxon>
        <taxon>Insecta</taxon>
        <taxon>Pterygota</taxon>
        <taxon>Neoptera</taxon>
        <taxon>Paraneoptera</taxon>
        <taxon>Thysanoptera</taxon>
        <taxon>Terebrantia</taxon>
        <taxon>Thripoidea</taxon>
        <taxon>Thripidae</taxon>
        <taxon>Megalurothrips</taxon>
    </lineage>
</organism>
<dbReference type="EMBL" id="JAPTSV010000016">
    <property type="protein sequence ID" value="KAJ1519634.1"/>
    <property type="molecule type" value="Genomic_DNA"/>
</dbReference>
<protein>
    <submittedName>
        <fullName evidence="1">Uncharacterized protein</fullName>
    </submittedName>
</protein>